<evidence type="ECO:0000256" key="1">
    <source>
        <dbReference type="ARBA" id="ARBA00009677"/>
    </source>
</evidence>
<dbReference type="InterPro" id="IPR053967">
    <property type="entry name" value="LlgE_F_G-like_D1"/>
</dbReference>
<dbReference type="Proteomes" id="UP000199263">
    <property type="component" value="Unassembled WGS sequence"/>
</dbReference>
<dbReference type="PANTHER" id="PTHR30435:SF19">
    <property type="entry name" value="FLAGELLAR BASAL-BODY ROD PROTEIN FLGG"/>
    <property type="match status" value="1"/>
</dbReference>
<comment type="similarity">
    <text evidence="1 2">Belongs to the flagella basal body rod proteins family.</text>
</comment>
<reference evidence="5 6" key="1">
    <citation type="submission" date="2016-10" db="EMBL/GenBank/DDBJ databases">
        <authorList>
            <person name="de Groot N.N."/>
        </authorList>
    </citation>
    <scope>NUCLEOTIDE SEQUENCE [LARGE SCALE GENOMIC DNA]</scope>
    <source>
        <strain evidence="5 6">DSM 12992</strain>
    </source>
</reference>
<organism evidence="5 6">
    <name type="scientific">Clostridium uliginosum</name>
    <dbReference type="NCBI Taxonomy" id="119641"/>
    <lineage>
        <taxon>Bacteria</taxon>
        <taxon>Bacillati</taxon>
        <taxon>Bacillota</taxon>
        <taxon>Clostridia</taxon>
        <taxon>Eubacteriales</taxon>
        <taxon>Clostridiaceae</taxon>
        <taxon>Clostridium</taxon>
    </lineage>
</organism>
<dbReference type="Pfam" id="PF22692">
    <property type="entry name" value="LlgE_F_G_D1"/>
    <property type="match status" value="1"/>
</dbReference>
<accession>A0A1I1KNF8</accession>
<comment type="subcellular location">
    <subcellularLocation>
        <location evidence="2">Bacterial flagellum basal body</location>
    </subcellularLocation>
</comment>
<dbReference type="Pfam" id="PF06429">
    <property type="entry name" value="Flg_bbr_C"/>
    <property type="match status" value="1"/>
</dbReference>
<evidence type="ECO:0000313" key="5">
    <source>
        <dbReference type="EMBL" id="SFC61802.1"/>
    </source>
</evidence>
<sequence length="256" mass="27481">MFNIFNTAKSGMSAYQEKLDYLSNDLVNTSTTGYKATDVQFNNLLSESLDRKGTPIVNKSAVNGTGVRLGMDYRKDTQGNLLSTGSKTDIAIEGKGYFASVQGDGSIAYTRDGNLKIDSNGALVDTKGNRVYIQYEAGMAEGTPRLSSEDVSIDENGGISTKVDGNYVKVGQIPVFTAIGDKAFLALGNNYFTPTADAQITQSTGYSIHQGFLEGSNVDTSEVFTDIISTQRAFQLSSKGITTADDIWGMINNMAK</sequence>
<dbReference type="GO" id="GO:0071978">
    <property type="term" value="P:bacterial-type flagellum-dependent swarming motility"/>
    <property type="evidence" value="ECO:0007669"/>
    <property type="project" value="TreeGrafter"/>
</dbReference>
<keyword evidence="5" id="KW-0282">Flagellum</keyword>
<dbReference type="InterPro" id="IPR010930">
    <property type="entry name" value="Flg_bb/hook_C_dom"/>
</dbReference>
<dbReference type="GO" id="GO:0009425">
    <property type="term" value="C:bacterial-type flagellum basal body"/>
    <property type="evidence" value="ECO:0007669"/>
    <property type="project" value="UniProtKB-SubCell"/>
</dbReference>
<dbReference type="OrthoDB" id="9804559at2"/>
<evidence type="ECO:0000259" key="4">
    <source>
        <dbReference type="Pfam" id="PF22692"/>
    </source>
</evidence>
<feature type="domain" description="Flagellar basal-body/hook protein C-terminal" evidence="3">
    <location>
        <begin position="210"/>
        <end position="254"/>
    </location>
</feature>
<name>A0A1I1KNF8_9CLOT</name>
<gene>
    <name evidence="5" type="ORF">SAMN05421842_10670</name>
</gene>
<dbReference type="PANTHER" id="PTHR30435">
    <property type="entry name" value="FLAGELLAR PROTEIN"/>
    <property type="match status" value="1"/>
</dbReference>
<dbReference type="RefSeq" id="WP_090089561.1">
    <property type="nucleotide sequence ID" value="NZ_FOMG01000006.1"/>
</dbReference>
<dbReference type="SUPFAM" id="SSF117143">
    <property type="entry name" value="Flagellar hook protein flgE"/>
    <property type="match status" value="1"/>
</dbReference>
<proteinExistence type="inferred from homology"/>
<dbReference type="STRING" id="119641.SAMN05421842_10670"/>
<keyword evidence="5" id="KW-0966">Cell projection</keyword>
<evidence type="ECO:0000259" key="3">
    <source>
        <dbReference type="Pfam" id="PF06429"/>
    </source>
</evidence>
<dbReference type="InterPro" id="IPR037925">
    <property type="entry name" value="FlgE/F/G-like"/>
</dbReference>
<dbReference type="AlphaFoldDB" id="A0A1I1KNF8"/>
<evidence type="ECO:0000313" key="6">
    <source>
        <dbReference type="Proteomes" id="UP000199263"/>
    </source>
</evidence>
<keyword evidence="6" id="KW-1185">Reference proteome</keyword>
<evidence type="ECO:0000256" key="2">
    <source>
        <dbReference type="RuleBase" id="RU362116"/>
    </source>
</evidence>
<keyword evidence="2" id="KW-0975">Bacterial flagellum</keyword>
<dbReference type="EMBL" id="FOMG01000006">
    <property type="protein sequence ID" value="SFC61802.1"/>
    <property type="molecule type" value="Genomic_DNA"/>
</dbReference>
<protein>
    <submittedName>
        <fullName evidence="5">Flagellar basal-body rod protein FlgG</fullName>
    </submittedName>
</protein>
<dbReference type="InterPro" id="IPR020013">
    <property type="entry name" value="Flagellar_FlgE/F/G"/>
</dbReference>
<dbReference type="NCBIfam" id="TIGR03506">
    <property type="entry name" value="FlgEFG_subfam"/>
    <property type="match status" value="1"/>
</dbReference>
<feature type="domain" description="Flagellar hook protein FlgE/F/G-like D1" evidence="4">
    <location>
        <begin position="91"/>
        <end position="160"/>
    </location>
</feature>
<keyword evidence="5" id="KW-0969">Cilium</keyword>